<evidence type="ECO:0000313" key="4">
    <source>
        <dbReference type="Proteomes" id="UP000813461"/>
    </source>
</evidence>
<feature type="coiled-coil region" evidence="1">
    <location>
        <begin position="593"/>
        <end position="628"/>
    </location>
</feature>
<feature type="compositionally biased region" description="Low complexity" evidence="2">
    <location>
        <begin position="535"/>
        <end position="544"/>
    </location>
</feature>
<dbReference type="AlphaFoldDB" id="A0A8K0R661"/>
<proteinExistence type="predicted"/>
<feature type="region of interest" description="Disordered" evidence="2">
    <location>
        <begin position="287"/>
        <end position="584"/>
    </location>
</feature>
<organism evidence="3 4">
    <name type="scientific">Paraphoma chrysanthemicola</name>
    <dbReference type="NCBI Taxonomy" id="798071"/>
    <lineage>
        <taxon>Eukaryota</taxon>
        <taxon>Fungi</taxon>
        <taxon>Dikarya</taxon>
        <taxon>Ascomycota</taxon>
        <taxon>Pezizomycotina</taxon>
        <taxon>Dothideomycetes</taxon>
        <taxon>Pleosporomycetidae</taxon>
        <taxon>Pleosporales</taxon>
        <taxon>Pleosporineae</taxon>
        <taxon>Phaeosphaeriaceae</taxon>
        <taxon>Paraphoma</taxon>
    </lineage>
</organism>
<protein>
    <submittedName>
        <fullName evidence="3">Uncharacterized protein</fullName>
    </submittedName>
</protein>
<gene>
    <name evidence="3" type="ORF">FB567DRAFT_355804</name>
</gene>
<name>A0A8K0R661_9PLEO</name>
<feature type="compositionally biased region" description="Basic and acidic residues" evidence="2">
    <location>
        <begin position="411"/>
        <end position="423"/>
    </location>
</feature>
<keyword evidence="4" id="KW-1185">Reference proteome</keyword>
<evidence type="ECO:0000313" key="3">
    <source>
        <dbReference type="EMBL" id="KAH7087874.1"/>
    </source>
</evidence>
<evidence type="ECO:0000256" key="1">
    <source>
        <dbReference type="SAM" id="Coils"/>
    </source>
</evidence>
<dbReference type="Proteomes" id="UP000813461">
    <property type="component" value="Unassembled WGS sequence"/>
</dbReference>
<feature type="compositionally biased region" description="Acidic residues" evidence="2">
    <location>
        <begin position="508"/>
        <end position="518"/>
    </location>
</feature>
<dbReference type="EMBL" id="JAGMVJ010000009">
    <property type="protein sequence ID" value="KAH7087874.1"/>
    <property type="molecule type" value="Genomic_DNA"/>
</dbReference>
<feature type="compositionally biased region" description="Polar residues" evidence="2">
    <location>
        <begin position="318"/>
        <end position="330"/>
    </location>
</feature>
<dbReference type="OrthoDB" id="3795533at2759"/>
<feature type="compositionally biased region" description="Basic and acidic residues" evidence="2">
    <location>
        <begin position="294"/>
        <end position="305"/>
    </location>
</feature>
<accession>A0A8K0R661</accession>
<keyword evidence="1" id="KW-0175">Coiled coil</keyword>
<comment type="caution">
    <text evidence="3">The sequence shown here is derived from an EMBL/GenBank/DDBJ whole genome shotgun (WGS) entry which is preliminary data.</text>
</comment>
<sequence>MEIDAPTFNSLNKPQRRALILRDELRYVDARYLDNFIEGLANPEPPTYERINGVVYPPLTMVTLKDTATRFDLGNVHFDNDVSLGTGVFRAYLTVEDGRFELRTDDPLPLDDANISSVAIHVFIAKSMVPLFETKFKTIWARKNQINEIRQVAFNMCSQQPAEEFQEGETLARFDTGRQAGNGAPGQGKKQKRLPGAPVVKHASNKRKRVGLDTIPESAKAETFNTIPDAIKVNLFNNVVKTAFPNFDNLMMASWNVVSVYSNVGTDFPELHKAIVELKSVLQDFEEGLGGKPARGDLKVRRDFAPPEQDGAGGENGTSGSSHPGPDSNQNGGGDAPLAPRGDAATTSQQHDDLDSLFVEAEDEHDAGQVEPATSAPEDEQDQDQKQEMPPPRSIPVIKRPAFNDDETDDSDHPRTNKTDRRSSSVFTRSTPEKQRSREPSASIDAHTSRAPSQSRGASDLKRSLSTQSLAVNVPPTSKRPKSLGKRASMAGYAQHTAPDSHDNSDKDNDEDDDDSDEAIVRRKPTLSHPPSPFPTSTSISTPRPNTPSSPAPNKKRSLADSSPTALRQAYNERKKKLIDTFGGSANVPQQYRVQMQRMLAEIKTKEKEEEKEKEKEQEKEVEIMAKQWYETRMREGKGHYDLEAGMRQMEKDRGGDGDIGGTGRGTSMPKYLGNSVLGGKKSAGTSTSTGAKGNGNGVPVASMVPGSVKRDDAEAGKKGMGMY</sequence>
<feature type="region of interest" description="Disordered" evidence="2">
    <location>
        <begin position="651"/>
        <end position="724"/>
    </location>
</feature>
<evidence type="ECO:0000256" key="2">
    <source>
        <dbReference type="SAM" id="MobiDB-lite"/>
    </source>
</evidence>
<reference evidence="3" key="1">
    <citation type="journal article" date="2021" name="Nat. Commun.">
        <title>Genetic determinants of endophytism in the Arabidopsis root mycobiome.</title>
        <authorList>
            <person name="Mesny F."/>
            <person name="Miyauchi S."/>
            <person name="Thiergart T."/>
            <person name="Pickel B."/>
            <person name="Atanasova L."/>
            <person name="Karlsson M."/>
            <person name="Huettel B."/>
            <person name="Barry K.W."/>
            <person name="Haridas S."/>
            <person name="Chen C."/>
            <person name="Bauer D."/>
            <person name="Andreopoulos W."/>
            <person name="Pangilinan J."/>
            <person name="LaButti K."/>
            <person name="Riley R."/>
            <person name="Lipzen A."/>
            <person name="Clum A."/>
            <person name="Drula E."/>
            <person name="Henrissat B."/>
            <person name="Kohler A."/>
            <person name="Grigoriev I.V."/>
            <person name="Martin F.M."/>
            <person name="Hacquard S."/>
        </authorList>
    </citation>
    <scope>NUCLEOTIDE SEQUENCE</scope>
    <source>
        <strain evidence="3">MPI-SDFR-AT-0120</strain>
    </source>
</reference>
<feature type="compositionally biased region" description="Basic and acidic residues" evidence="2">
    <location>
        <begin position="709"/>
        <end position="718"/>
    </location>
</feature>